<evidence type="ECO:0000313" key="4">
    <source>
        <dbReference type="EMBL" id="CAC5419145.1"/>
    </source>
</evidence>
<feature type="domain" description="C1q" evidence="3">
    <location>
        <begin position="99"/>
        <end position="197"/>
    </location>
</feature>
<accession>A0A6J8EHS5</accession>
<dbReference type="SMART" id="SM00110">
    <property type="entry name" value="C1Q"/>
    <property type="match status" value="1"/>
</dbReference>
<organism evidence="4 5">
    <name type="scientific">Mytilus coruscus</name>
    <name type="common">Sea mussel</name>
    <dbReference type="NCBI Taxonomy" id="42192"/>
    <lineage>
        <taxon>Eukaryota</taxon>
        <taxon>Metazoa</taxon>
        <taxon>Spiralia</taxon>
        <taxon>Lophotrochozoa</taxon>
        <taxon>Mollusca</taxon>
        <taxon>Bivalvia</taxon>
        <taxon>Autobranchia</taxon>
        <taxon>Pteriomorphia</taxon>
        <taxon>Mytilida</taxon>
        <taxon>Mytiloidea</taxon>
        <taxon>Mytilidae</taxon>
        <taxon>Mytilinae</taxon>
        <taxon>Mytilus</taxon>
    </lineage>
</organism>
<evidence type="ECO:0000259" key="3">
    <source>
        <dbReference type="PROSITE" id="PS50871"/>
    </source>
</evidence>
<name>A0A6J8EHS5_MYTCO</name>
<dbReference type="InterPro" id="IPR050392">
    <property type="entry name" value="Collagen/C1q_domain"/>
</dbReference>
<dbReference type="PROSITE" id="PS50871">
    <property type="entry name" value="C1Q"/>
    <property type="match status" value="1"/>
</dbReference>
<dbReference type="EMBL" id="CACVKT020008996">
    <property type="protein sequence ID" value="CAC5419145.1"/>
    <property type="molecule type" value="Genomic_DNA"/>
</dbReference>
<proteinExistence type="predicted"/>
<comment type="subcellular location">
    <subcellularLocation>
        <location evidence="1">Secreted</location>
    </subcellularLocation>
</comment>
<reference evidence="4 5" key="1">
    <citation type="submission" date="2020-06" db="EMBL/GenBank/DDBJ databases">
        <authorList>
            <person name="Li R."/>
            <person name="Bekaert M."/>
        </authorList>
    </citation>
    <scope>NUCLEOTIDE SEQUENCE [LARGE SCALE GENOMIC DNA]</scope>
    <source>
        <strain evidence="5">wild</strain>
    </source>
</reference>
<dbReference type="OrthoDB" id="10071402at2759"/>
<keyword evidence="5" id="KW-1185">Reference proteome</keyword>
<protein>
    <submittedName>
        <fullName evidence="4">C1QL</fullName>
    </submittedName>
</protein>
<dbReference type="PANTHER" id="PTHR15427:SF50">
    <property type="entry name" value="COMPLEMENT C1Q TUMOR NECROSIS FACTOR-RELATED PROTEIN 2-LIKE"/>
    <property type="match status" value="1"/>
</dbReference>
<dbReference type="Pfam" id="PF00386">
    <property type="entry name" value="C1q"/>
    <property type="match status" value="1"/>
</dbReference>
<dbReference type="Gene3D" id="2.60.120.40">
    <property type="match status" value="1"/>
</dbReference>
<gene>
    <name evidence="4" type="ORF">MCOR_51530</name>
</gene>
<dbReference type="AlphaFoldDB" id="A0A6J8EHS5"/>
<dbReference type="PANTHER" id="PTHR15427">
    <property type="entry name" value="EMILIN ELASTIN MICROFIBRIL INTERFACE-LOCATED PROTEIN ELASTIN MICROFIBRIL INTERFACER"/>
    <property type="match status" value="1"/>
</dbReference>
<dbReference type="InterPro" id="IPR001073">
    <property type="entry name" value="C1q_dom"/>
</dbReference>
<evidence type="ECO:0000256" key="1">
    <source>
        <dbReference type="ARBA" id="ARBA00004613"/>
    </source>
</evidence>
<dbReference type="Proteomes" id="UP000507470">
    <property type="component" value="Unassembled WGS sequence"/>
</dbReference>
<keyword evidence="2" id="KW-0964">Secreted</keyword>
<dbReference type="SUPFAM" id="SSF49842">
    <property type="entry name" value="TNF-like"/>
    <property type="match status" value="1"/>
</dbReference>
<sequence>MKCPFDGTSSDSSPTEATWFSMFLLNCSIDEAVSPTPRISKFRTKYSGEHRHRICDQNLNLQCTGKIIRGFAILGYVMKKELQTRPLGELRNHSSKNHQDETFSAFAASLTAAKTLGTGGIVKFDKLWTNVNNDYDPSTGIYTAPKPRLFQFSCTVMTPSGNTLHVFLGKKDSKTVAVYPGQTGHNMGTLNVVLELK</sequence>
<evidence type="ECO:0000313" key="5">
    <source>
        <dbReference type="Proteomes" id="UP000507470"/>
    </source>
</evidence>
<dbReference type="InterPro" id="IPR008983">
    <property type="entry name" value="Tumour_necrosis_fac-like_dom"/>
</dbReference>
<evidence type="ECO:0000256" key="2">
    <source>
        <dbReference type="ARBA" id="ARBA00022525"/>
    </source>
</evidence>
<dbReference type="GO" id="GO:0005576">
    <property type="term" value="C:extracellular region"/>
    <property type="evidence" value="ECO:0007669"/>
    <property type="project" value="UniProtKB-SubCell"/>
</dbReference>